<keyword evidence="1" id="KW-0723">Serine/threonine-protein kinase</keyword>
<dbReference type="Pfam" id="PF07714">
    <property type="entry name" value="PK_Tyr_Ser-Thr"/>
    <property type="match status" value="1"/>
</dbReference>
<feature type="region of interest" description="Disordered" evidence="7">
    <location>
        <begin position="1389"/>
        <end position="1416"/>
    </location>
</feature>
<feature type="compositionally biased region" description="Low complexity" evidence="7">
    <location>
        <begin position="594"/>
        <end position="607"/>
    </location>
</feature>
<evidence type="ECO:0000259" key="8">
    <source>
        <dbReference type="PROSITE" id="PS50011"/>
    </source>
</evidence>
<evidence type="ECO:0000256" key="6">
    <source>
        <dbReference type="PROSITE-ProRule" id="PRU10141"/>
    </source>
</evidence>
<dbReference type="GO" id="GO:0004674">
    <property type="term" value="F:protein serine/threonine kinase activity"/>
    <property type="evidence" value="ECO:0007669"/>
    <property type="project" value="UniProtKB-KW"/>
</dbReference>
<dbReference type="SMART" id="SM00220">
    <property type="entry name" value="S_TKc"/>
    <property type="match status" value="1"/>
</dbReference>
<feature type="compositionally biased region" description="Low complexity" evidence="7">
    <location>
        <begin position="572"/>
        <end position="582"/>
    </location>
</feature>
<feature type="region of interest" description="Disordered" evidence="7">
    <location>
        <begin position="419"/>
        <end position="467"/>
    </location>
</feature>
<evidence type="ECO:0000256" key="5">
    <source>
        <dbReference type="ARBA" id="ARBA00022840"/>
    </source>
</evidence>
<dbReference type="PANTHER" id="PTHR44329:SF289">
    <property type="entry name" value="SERINE_THREONINE-PROTEIN KINASE VIK"/>
    <property type="match status" value="1"/>
</dbReference>
<dbReference type="InterPro" id="IPR001245">
    <property type="entry name" value="Ser-Thr/Tyr_kinase_cat_dom"/>
</dbReference>
<keyword evidence="2" id="KW-0808">Transferase</keyword>
<feature type="compositionally biased region" description="Gly residues" evidence="7">
    <location>
        <begin position="979"/>
        <end position="996"/>
    </location>
</feature>
<feature type="region of interest" description="Disordered" evidence="7">
    <location>
        <begin position="934"/>
        <end position="1030"/>
    </location>
</feature>
<dbReference type="InterPro" id="IPR051681">
    <property type="entry name" value="Ser/Thr_Kinases-Pseudokinases"/>
</dbReference>
<dbReference type="PANTHER" id="PTHR44329">
    <property type="entry name" value="SERINE/THREONINE-PROTEIN KINASE TNNI3K-RELATED"/>
    <property type="match status" value="1"/>
</dbReference>
<sequence>MESRLLSMAQAGDGAHCDGGEASGKLQLAAGTTFKLKLGRVVGKGSFAVVHKALLDGRIVAVKVLRPEFVSHRTVVRMLLREANLLSSVSHPHVVKCHTLCQVPSGPSGSTYALVLEYMEGGTLAHLISKQMTQPRALLYSDVEGLTWLLQIADALAFLHRQDPMVIHRDVKPANVLLGRDSEPLGGTPTGASPGGMGAVASSGIGVGVGGGGGGPTAVGPRGALVAKLCDLGLHQAVRAFTSRPMLRVSGAVARAVHSGVFHTPRVSDDGGLLLPPALLDAVAASSARGAPYGGPYGSLYGTAARGADSSGGAVSSGGARGIASGRLLQGDYAATAAAGGAASSRLAHSLSGPVGPSTGPAVHDAGPQSGGPSSASQAQAQAQAQAAAAAAVAAIAAAYGSAAAASGAAASRAASSMPAHATPSSSTSFKHVSASHLAATQRQHQQQQQQQQHSEPHQIATGREQHTSHAPLRLHSGDVGCPSQPQEALQPVSQALQLSGAFLRRSLREAASPRGPPLRPLQMAALQSRASGRLPAVPPTPTGGVTGDASVEASSPRPGSGGGGHGVAEDGASPGPSSACPSPRPSSPGGGSTLSSRPSGGAAAAGLTSGPEARQRPSGGAGGGGGSPAVLRNPQLALLARTAGVGSGSGSGSASGGQIPTAAVGSPLPPTPQSQISSTAPAPVTVRSLASPAASASAFTSPLAVLTGWLQRRTVAREVNRQSSSGGGGGRETRSYPASAAHSRTAPTAAAPSSSDLPLTAPRGPAITLTAAPMPRVTGLGAVVETDAEAAGGDVGLSLPGSPAGAGMGSGAGGGGGGGGRSGARPMAISSPLPPGRGLPSKIQIQRAYATEGGPPSDRFATTSLPSLPQHRLSWGSACNLPHPLASPLPPPKAEPLASASANRQRLAAASMAAAGSALAGAKTAPAFRISALGNARDGPSSAGSPPQGTPPAMTPAADRSVEGLGSRLRSKSFAVGPGAGDGARGGVDGGGGAGQQPAARPADVEAEAGAERAVAGGGGRTPPPLSPAVPSVIGPASTAGTELPGIEQVFPLSGQCGSSIYMSPEVAQEQPYNDKADVFSFGVMCYEVMCRTLISRTHAGRDGFAFTRHLVEGQRPSLPPDLDPRIAGLIEACWLGDPVERPTMAQVFSSLEYILYGAARPVMNDDCARGSSSVLSPQRYVMGTGSASGQQGPPTSVLSPVGRLVSPSVASSAAGGGAAATAIAANSECGGYPSGRSPPAPYVPRGTSLPGTGPILGAPQQQSQASCSGIESRSTSTSTQPPNPPARLLSIMTNTTASMNAMAVAAASTATASNTTAAVSRNVSGSGGSAVWVAAQLKQQQAQQAFNQLLRQRSGNVRPPPPSWGMSVSPPPPVHRPGHVPPVAQPVPSGGAAVPASTAPQRFGRSSQPSPYAMSRRTRAHHLMDGRASREPQLMDIAAELSEGGGTAEATAVANDDLSFSTCPGGATSTLLRHLVDMPEAEAAPASAPTANAAPTVAINARTGTGRFTGQETSARSGAAVSPSAQAQAPHRLQPHSLAGAVSHGEASGSPRSPERASRARAGSEERRRSEQPVCCVIS</sequence>
<keyword evidence="3 6" id="KW-0547">Nucleotide-binding</keyword>
<feature type="compositionally biased region" description="Polar residues" evidence="7">
    <location>
        <begin position="1509"/>
        <end position="1518"/>
    </location>
</feature>
<dbReference type="InterPro" id="IPR008271">
    <property type="entry name" value="Ser/Thr_kinase_AS"/>
</dbReference>
<feature type="compositionally biased region" description="Low complexity" evidence="7">
    <location>
        <begin position="738"/>
        <end position="763"/>
    </location>
</feature>
<feature type="compositionally biased region" description="Polar residues" evidence="7">
    <location>
        <begin position="1261"/>
        <end position="1273"/>
    </location>
</feature>
<evidence type="ECO:0000256" key="7">
    <source>
        <dbReference type="SAM" id="MobiDB-lite"/>
    </source>
</evidence>
<dbReference type="InterPro" id="IPR011009">
    <property type="entry name" value="Kinase-like_dom_sf"/>
</dbReference>
<feature type="binding site" evidence="6">
    <location>
        <position position="63"/>
    </location>
    <ligand>
        <name>ATP</name>
        <dbReference type="ChEBI" id="CHEBI:30616"/>
    </ligand>
</feature>
<feature type="compositionally biased region" description="Basic and acidic residues" evidence="7">
    <location>
        <begin position="1555"/>
        <end position="1573"/>
    </location>
</feature>
<feature type="domain" description="Protein kinase" evidence="8">
    <location>
        <begin position="36"/>
        <end position="352"/>
    </location>
</feature>
<reference evidence="9" key="1">
    <citation type="journal article" date="2020" name="bioRxiv">
        <title>Comparative genomics of Chlamydomonas.</title>
        <authorList>
            <person name="Craig R.J."/>
            <person name="Hasan A.R."/>
            <person name="Ness R.W."/>
            <person name="Keightley P.D."/>
        </authorList>
    </citation>
    <scope>NUCLEOTIDE SEQUENCE</scope>
    <source>
        <strain evidence="9">CCAP 11/70</strain>
    </source>
</reference>
<evidence type="ECO:0000256" key="2">
    <source>
        <dbReference type="ARBA" id="ARBA00022679"/>
    </source>
</evidence>
<dbReference type="Gene3D" id="1.10.510.10">
    <property type="entry name" value="Transferase(Phosphotransferase) domain 1"/>
    <property type="match status" value="2"/>
</dbReference>
<keyword evidence="5 6" id="KW-0067">ATP-binding</keyword>
<feature type="compositionally biased region" description="Low complexity" evidence="7">
    <location>
        <begin position="366"/>
        <end position="379"/>
    </location>
</feature>
<evidence type="ECO:0000256" key="3">
    <source>
        <dbReference type="ARBA" id="ARBA00022741"/>
    </source>
</evidence>
<gene>
    <name evidence="9" type="ORF">HYH03_013260</name>
</gene>
<dbReference type="GO" id="GO:0005524">
    <property type="term" value="F:ATP binding"/>
    <property type="evidence" value="ECO:0007669"/>
    <property type="project" value="UniProtKB-UniRule"/>
</dbReference>
<protein>
    <recommendedName>
        <fullName evidence="8">Protein kinase domain-containing protein</fullName>
    </recommendedName>
</protein>
<feature type="compositionally biased region" description="Gly residues" evidence="7">
    <location>
        <begin position="646"/>
        <end position="656"/>
    </location>
</feature>
<feature type="compositionally biased region" description="Gly residues" evidence="7">
    <location>
        <begin position="805"/>
        <end position="823"/>
    </location>
</feature>
<dbReference type="Pfam" id="PF00069">
    <property type="entry name" value="Pkinase"/>
    <property type="match status" value="1"/>
</dbReference>
<feature type="region of interest" description="Disordered" evidence="7">
    <location>
        <begin position="1237"/>
        <end position="1288"/>
    </location>
</feature>
<dbReference type="InterPro" id="IPR017441">
    <property type="entry name" value="Protein_kinase_ATP_BS"/>
</dbReference>
<evidence type="ECO:0000256" key="1">
    <source>
        <dbReference type="ARBA" id="ARBA00022527"/>
    </source>
</evidence>
<feature type="region of interest" description="Disordered" evidence="7">
    <location>
        <begin position="1509"/>
        <end position="1581"/>
    </location>
</feature>
<organism evidence="9 10">
    <name type="scientific">Edaphochlamys debaryana</name>
    <dbReference type="NCBI Taxonomy" id="47281"/>
    <lineage>
        <taxon>Eukaryota</taxon>
        <taxon>Viridiplantae</taxon>
        <taxon>Chlorophyta</taxon>
        <taxon>core chlorophytes</taxon>
        <taxon>Chlorophyceae</taxon>
        <taxon>CS clade</taxon>
        <taxon>Chlamydomonadales</taxon>
        <taxon>Chlamydomonadales incertae sedis</taxon>
        <taxon>Edaphochlamys</taxon>
    </lineage>
</organism>
<feature type="compositionally biased region" description="Low complexity" evidence="7">
    <location>
        <begin position="1521"/>
        <end position="1532"/>
    </location>
</feature>
<dbReference type="PROSITE" id="PS50011">
    <property type="entry name" value="PROTEIN_KINASE_DOM"/>
    <property type="match status" value="1"/>
</dbReference>
<dbReference type="SUPFAM" id="SSF56112">
    <property type="entry name" value="Protein kinase-like (PK-like)"/>
    <property type="match status" value="2"/>
</dbReference>
<feature type="compositionally biased region" description="Low complexity" evidence="7">
    <location>
        <begin position="442"/>
        <end position="454"/>
    </location>
</feature>
<dbReference type="PROSITE" id="PS00108">
    <property type="entry name" value="PROTEIN_KINASE_ST"/>
    <property type="match status" value="1"/>
</dbReference>
<evidence type="ECO:0000313" key="10">
    <source>
        <dbReference type="Proteomes" id="UP000612055"/>
    </source>
</evidence>
<name>A0A836BT27_9CHLO</name>
<proteinExistence type="predicted"/>
<dbReference type="OrthoDB" id="346907at2759"/>
<feature type="region of interest" description="Disordered" evidence="7">
    <location>
        <begin position="347"/>
        <end position="379"/>
    </location>
</feature>
<comment type="caution">
    <text evidence="9">The sequence shown here is derived from an EMBL/GenBank/DDBJ whole genome shotgun (WGS) entry which is preliminary data.</text>
</comment>
<feature type="region of interest" description="Disordered" evidence="7">
    <location>
        <begin position="795"/>
        <end position="841"/>
    </location>
</feature>
<feature type="region of interest" description="Disordered" evidence="7">
    <location>
        <begin position="718"/>
        <end position="767"/>
    </location>
</feature>
<accession>A0A836BT27</accession>
<feature type="region of interest" description="Disordered" evidence="7">
    <location>
        <begin position="531"/>
        <end position="631"/>
    </location>
</feature>
<dbReference type="Proteomes" id="UP000612055">
    <property type="component" value="Unassembled WGS sequence"/>
</dbReference>
<keyword evidence="4" id="KW-0418">Kinase</keyword>
<feature type="compositionally biased region" description="Polar residues" evidence="7">
    <location>
        <begin position="1400"/>
        <end position="1412"/>
    </location>
</feature>
<dbReference type="EMBL" id="JAEHOE010000087">
    <property type="protein sequence ID" value="KAG2488111.1"/>
    <property type="molecule type" value="Genomic_DNA"/>
</dbReference>
<dbReference type="PROSITE" id="PS00107">
    <property type="entry name" value="PROTEIN_KINASE_ATP"/>
    <property type="match status" value="1"/>
</dbReference>
<evidence type="ECO:0000256" key="4">
    <source>
        <dbReference type="ARBA" id="ARBA00022777"/>
    </source>
</evidence>
<evidence type="ECO:0000313" key="9">
    <source>
        <dbReference type="EMBL" id="KAG2488111.1"/>
    </source>
</evidence>
<dbReference type="InterPro" id="IPR000719">
    <property type="entry name" value="Prot_kinase_dom"/>
</dbReference>
<keyword evidence="10" id="KW-1185">Reference proteome</keyword>
<feature type="region of interest" description="Disordered" evidence="7">
    <location>
        <begin position="644"/>
        <end position="681"/>
    </location>
</feature>